<dbReference type="Proteomes" id="UP001153954">
    <property type="component" value="Unassembled WGS sequence"/>
</dbReference>
<proteinExistence type="predicted"/>
<name>A0AAU9TWP2_EUPED</name>
<sequence>MAVPNQLFVVRMRRAFPPCLTCRVLAAAEHRGAVRSALTAPMRNVQPSWIITCQASELLCASENWLEWLNHSEVQGANGFTENHMEMLVPVVTLEIIHKCPWIKLE</sequence>
<evidence type="ECO:0000313" key="2">
    <source>
        <dbReference type="Proteomes" id="UP001153954"/>
    </source>
</evidence>
<protein>
    <submittedName>
        <fullName evidence="1">Uncharacterized protein</fullName>
    </submittedName>
</protein>
<comment type="caution">
    <text evidence="1">The sequence shown here is derived from an EMBL/GenBank/DDBJ whole genome shotgun (WGS) entry which is preliminary data.</text>
</comment>
<evidence type="ECO:0000313" key="1">
    <source>
        <dbReference type="EMBL" id="CAH2090201.1"/>
    </source>
</evidence>
<accession>A0AAU9TWP2</accession>
<dbReference type="AlphaFoldDB" id="A0AAU9TWP2"/>
<reference evidence="1" key="1">
    <citation type="submission" date="2022-03" db="EMBL/GenBank/DDBJ databases">
        <authorList>
            <person name="Tunstrom K."/>
        </authorList>
    </citation>
    <scope>NUCLEOTIDE SEQUENCE</scope>
</reference>
<gene>
    <name evidence="1" type="ORF">EEDITHA_LOCUS6183</name>
</gene>
<keyword evidence="2" id="KW-1185">Reference proteome</keyword>
<organism evidence="1 2">
    <name type="scientific">Euphydryas editha</name>
    <name type="common">Edith's checkerspot</name>
    <dbReference type="NCBI Taxonomy" id="104508"/>
    <lineage>
        <taxon>Eukaryota</taxon>
        <taxon>Metazoa</taxon>
        <taxon>Ecdysozoa</taxon>
        <taxon>Arthropoda</taxon>
        <taxon>Hexapoda</taxon>
        <taxon>Insecta</taxon>
        <taxon>Pterygota</taxon>
        <taxon>Neoptera</taxon>
        <taxon>Endopterygota</taxon>
        <taxon>Lepidoptera</taxon>
        <taxon>Glossata</taxon>
        <taxon>Ditrysia</taxon>
        <taxon>Papilionoidea</taxon>
        <taxon>Nymphalidae</taxon>
        <taxon>Nymphalinae</taxon>
        <taxon>Euphydryas</taxon>
    </lineage>
</organism>
<dbReference type="EMBL" id="CAKOGL010000009">
    <property type="protein sequence ID" value="CAH2090201.1"/>
    <property type="molecule type" value="Genomic_DNA"/>
</dbReference>